<sequence length="161" mass="18759">MTIIFLCIGIALIALNINKLKDDKKNNFLSVINEKEKDFSDINLDIAKIRKNMGESLTDLQLEIQELRDQVSYLKFKINELEKNKNIEELTNIRYNKIEKKEKNEIKEELEDSVINEINFENKSKKDKIKKLIEDGLTDEEICTSLDICKGEVLLIRGLLN</sequence>
<protein>
    <submittedName>
        <fullName evidence="2">Uncharacterized protein</fullName>
    </submittedName>
</protein>
<dbReference type="Proteomes" id="UP000013097">
    <property type="component" value="Unassembled WGS sequence"/>
</dbReference>
<dbReference type="EMBL" id="AGYT01000008">
    <property type="protein sequence ID" value="ENZ02247.1"/>
    <property type="molecule type" value="Genomic_DNA"/>
</dbReference>
<gene>
    <name evidence="2" type="ORF">HMPREF1092_01482</name>
</gene>
<dbReference type="PATRIC" id="fig|999411.4.peg.1458"/>
<keyword evidence="3" id="KW-1185">Reference proteome</keyword>
<reference evidence="2 3" key="1">
    <citation type="submission" date="2013-01" db="EMBL/GenBank/DDBJ databases">
        <title>The Genome Sequence of Clostridium colicanis 209318.</title>
        <authorList>
            <consortium name="The Broad Institute Genome Sequencing Platform"/>
            <person name="Earl A."/>
            <person name="Ward D."/>
            <person name="Feldgarden M."/>
            <person name="Gevers D."/>
            <person name="Courvalin P."/>
            <person name="Lambert T."/>
            <person name="Walker B."/>
            <person name="Young S.K."/>
            <person name="Zeng Q."/>
            <person name="Gargeya S."/>
            <person name="Fitzgerald M."/>
            <person name="Haas B."/>
            <person name="Abouelleil A."/>
            <person name="Alvarado L."/>
            <person name="Arachchi H.M."/>
            <person name="Berlin A.M."/>
            <person name="Chapman S.B."/>
            <person name="Dewar J."/>
            <person name="Goldberg J."/>
            <person name="Griggs A."/>
            <person name="Gujja S."/>
            <person name="Hansen M."/>
            <person name="Howarth C."/>
            <person name="Imamovic A."/>
            <person name="Larimer J."/>
            <person name="McCowan C."/>
            <person name="Murphy C."/>
            <person name="Neiman D."/>
            <person name="Pearson M."/>
            <person name="Priest M."/>
            <person name="Roberts A."/>
            <person name="Saif S."/>
            <person name="Shea T."/>
            <person name="Sisk P."/>
            <person name="Sykes S."/>
            <person name="Wortman J."/>
            <person name="Nusbaum C."/>
            <person name="Birren B."/>
        </authorList>
    </citation>
    <scope>NUCLEOTIDE SEQUENCE [LARGE SCALE GENOMIC DNA]</scope>
    <source>
        <strain evidence="2 3">209318</strain>
    </source>
</reference>
<evidence type="ECO:0000256" key="1">
    <source>
        <dbReference type="SAM" id="Coils"/>
    </source>
</evidence>
<proteinExistence type="predicted"/>
<organism evidence="2 3">
    <name type="scientific">Clostridium thermobutyricum</name>
    <dbReference type="NCBI Taxonomy" id="29372"/>
    <lineage>
        <taxon>Bacteria</taxon>
        <taxon>Bacillati</taxon>
        <taxon>Bacillota</taxon>
        <taxon>Clostridia</taxon>
        <taxon>Eubacteriales</taxon>
        <taxon>Clostridiaceae</taxon>
        <taxon>Clostridium</taxon>
    </lineage>
</organism>
<accession>N9Y375</accession>
<dbReference type="AlphaFoldDB" id="N9Y375"/>
<dbReference type="HOGENOM" id="CLU_125865_0_0_9"/>
<keyword evidence="1" id="KW-0175">Coiled coil</keyword>
<comment type="caution">
    <text evidence="2">The sequence shown here is derived from an EMBL/GenBank/DDBJ whole genome shotgun (WGS) entry which is preliminary data.</text>
</comment>
<evidence type="ECO:0000313" key="3">
    <source>
        <dbReference type="Proteomes" id="UP000013097"/>
    </source>
</evidence>
<feature type="coiled-coil region" evidence="1">
    <location>
        <begin position="50"/>
        <end position="84"/>
    </location>
</feature>
<evidence type="ECO:0000313" key="2">
    <source>
        <dbReference type="EMBL" id="ENZ02247.1"/>
    </source>
</evidence>
<name>N9Y375_9CLOT</name>
<dbReference type="RefSeq" id="WP_002597983.1">
    <property type="nucleotide sequence ID" value="NZ_CAUWHC010000002.1"/>
</dbReference>